<sequence length="199" mass="23935">MVCEYVDNFNSFWSDFASFNKHSKKHIFEFYYFWNYVFEEIKADFAVLVDKSVIEKLFSQFQSAYTDIYKNVNYEICLIAETQETATYIRSYRNFSEIITKLLSILHDKYENCDYKSSEAYTIIKEFEEDEFLINKNFANEKQENNFNEPKSSIFDRKKLNFEILRKVEISSIKYFETVEKILSKVPVGKRTDMHHALE</sequence>
<proteinExistence type="predicted"/>
<dbReference type="EMBL" id="AFBI03000010">
    <property type="protein sequence ID" value="EJW05056.1"/>
    <property type="molecule type" value="Genomic_DNA"/>
</dbReference>
<dbReference type="Proteomes" id="UP000003163">
    <property type="component" value="Unassembled WGS sequence"/>
</dbReference>
<comment type="caution">
    <text evidence="1">The sequence shown here is derived from an EMBL/GenBank/DDBJ whole genome shotgun (WGS) entry which is preliminary data.</text>
</comment>
<name>J9DBG3_EDHAE</name>
<keyword evidence="2" id="KW-1185">Reference proteome</keyword>
<evidence type="ECO:0000313" key="1">
    <source>
        <dbReference type="EMBL" id="EJW05056.1"/>
    </source>
</evidence>
<reference evidence="1 2" key="1">
    <citation type="submission" date="2011-08" db="EMBL/GenBank/DDBJ databases">
        <authorList>
            <person name="Liu Z.J."/>
            <person name="Shi F.L."/>
            <person name="Lu J.Q."/>
            <person name="Li M."/>
            <person name="Wang Z.L."/>
        </authorList>
    </citation>
    <scope>NUCLEOTIDE SEQUENCE [LARGE SCALE GENOMIC DNA]</scope>
    <source>
        <strain evidence="1 2">USNM 41457</strain>
    </source>
</reference>
<organism evidence="1 2">
    <name type="scientific">Edhazardia aedis (strain USNM 41457)</name>
    <name type="common">Microsporidian parasite</name>
    <dbReference type="NCBI Taxonomy" id="1003232"/>
    <lineage>
        <taxon>Eukaryota</taxon>
        <taxon>Fungi</taxon>
        <taxon>Fungi incertae sedis</taxon>
        <taxon>Microsporidia</taxon>
        <taxon>Edhazardia</taxon>
    </lineage>
</organism>
<protein>
    <submittedName>
        <fullName evidence="1">Uncharacterized protein</fullName>
    </submittedName>
</protein>
<dbReference type="InParanoid" id="J9DBG3"/>
<dbReference type="VEuPathDB" id="MicrosporidiaDB:EDEG_00837"/>
<evidence type="ECO:0000313" key="2">
    <source>
        <dbReference type="Proteomes" id="UP000003163"/>
    </source>
</evidence>
<dbReference type="AlphaFoldDB" id="J9DBG3"/>
<accession>J9DBG3</accession>
<dbReference type="HOGENOM" id="CLU_1372200_0_0_1"/>
<gene>
    <name evidence="1" type="ORF">EDEG_00837</name>
</gene>
<reference evidence="2" key="2">
    <citation type="submission" date="2015-07" db="EMBL/GenBank/DDBJ databases">
        <title>Contrasting host-pathogen interactions and genome evolution in two generalist and specialist microsporidian pathogens of mosquitoes.</title>
        <authorList>
            <consortium name="The Broad Institute Genomics Platform"/>
            <consortium name="The Broad Institute Genome Sequencing Center for Infectious Disease"/>
            <person name="Cuomo C.A."/>
            <person name="Sanscrainte N.D."/>
            <person name="Goldberg J.M."/>
            <person name="Heiman D."/>
            <person name="Young S."/>
            <person name="Zeng Q."/>
            <person name="Becnel J.J."/>
            <person name="Birren B.W."/>
        </authorList>
    </citation>
    <scope>NUCLEOTIDE SEQUENCE [LARGE SCALE GENOMIC DNA]</scope>
    <source>
        <strain evidence="2">USNM 41457</strain>
    </source>
</reference>